<evidence type="ECO:0000256" key="2">
    <source>
        <dbReference type="ARBA" id="ARBA00022692"/>
    </source>
</evidence>
<keyword evidence="7" id="KW-1185">Reference proteome</keyword>
<evidence type="ECO:0000256" key="3">
    <source>
        <dbReference type="ARBA" id="ARBA00022989"/>
    </source>
</evidence>
<evidence type="ECO:0000256" key="4">
    <source>
        <dbReference type="ARBA" id="ARBA00023136"/>
    </source>
</evidence>
<feature type="transmembrane region" description="Helical" evidence="5">
    <location>
        <begin position="369"/>
        <end position="388"/>
    </location>
</feature>
<organism evidence="6 7">
    <name type="scientific">Vagococcus carniphilus</name>
    <dbReference type="NCBI Taxonomy" id="218144"/>
    <lineage>
        <taxon>Bacteria</taxon>
        <taxon>Bacillati</taxon>
        <taxon>Bacillota</taxon>
        <taxon>Bacilli</taxon>
        <taxon>Lactobacillales</taxon>
        <taxon>Enterococcaceae</taxon>
        <taxon>Vagococcus</taxon>
    </lineage>
</organism>
<sequence length="400" mass="43274">MEKKKWFGLILFSLVIGAVIGVLEVIFGKTLLLVTEWRLTYFSYLIFFLPFVGLLIEFLYTKFGEKSRQGMGLIFAVGHGEENEIPLRLIPIVMVSTWLTHLFGGSAGREGVAVQIGGTLSHKLGTGKLRKYLPEENLSQITLITGMAAGFAGLFQTPMGAILFALEVLVVGKLQMTALLSATIASFTASFISSFLELEKFSFFVESQLEMTLPLIGKLIVIGIAFGLVGRLFSFGLAKSKAWIGELIPNQYTRIFLGGILVAILIVVLHHGRYAGLGSNLISASFEGNSIYTYDFLLKLLLTIITLAIGFQGGEVTPLFAIGASLGVILAPILGLPIEVAAAIGYIAVFGSATNTFLAPVIIGGEVFGYHLLPVFFIAMSVAYSCNFNQSIYGKQKILK</sequence>
<dbReference type="InterPro" id="IPR014743">
    <property type="entry name" value="Cl-channel_core"/>
</dbReference>
<evidence type="ECO:0000256" key="5">
    <source>
        <dbReference type="SAM" id="Phobius"/>
    </source>
</evidence>
<dbReference type="PRINTS" id="PR00762">
    <property type="entry name" value="CLCHANNEL"/>
</dbReference>
<name>A0A430AZW1_9ENTE</name>
<feature type="transmembrane region" description="Helical" evidence="5">
    <location>
        <begin position="178"/>
        <end position="198"/>
    </location>
</feature>
<dbReference type="OrthoDB" id="9767361at2"/>
<feature type="transmembrane region" description="Helical" evidence="5">
    <location>
        <begin position="7"/>
        <end position="27"/>
    </location>
</feature>
<feature type="transmembrane region" description="Helical" evidence="5">
    <location>
        <begin position="251"/>
        <end position="270"/>
    </location>
</feature>
<dbReference type="RefSeq" id="WP_126794402.1">
    <property type="nucleotide sequence ID" value="NZ_CP060720.1"/>
</dbReference>
<reference evidence="6 7" key="1">
    <citation type="submission" date="2017-05" db="EMBL/GenBank/DDBJ databases">
        <title>Vagococcus spp. assemblies.</title>
        <authorList>
            <person name="Gulvik C.A."/>
        </authorList>
    </citation>
    <scope>NUCLEOTIDE SEQUENCE [LARGE SCALE GENOMIC DNA]</scope>
    <source>
        <strain evidence="6 7">SS1714</strain>
    </source>
</reference>
<proteinExistence type="predicted"/>
<dbReference type="GO" id="GO:0015108">
    <property type="term" value="F:chloride transmembrane transporter activity"/>
    <property type="evidence" value="ECO:0007669"/>
    <property type="project" value="InterPro"/>
</dbReference>
<keyword evidence="3 5" id="KW-1133">Transmembrane helix</keyword>
<dbReference type="EMBL" id="NGKB01000008">
    <property type="protein sequence ID" value="RSU13633.1"/>
    <property type="molecule type" value="Genomic_DNA"/>
</dbReference>
<feature type="transmembrane region" description="Helical" evidence="5">
    <location>
        <begin position="291"/>
        <end position="311"/>
    </location>
</feature>
<dbReference type="InterPro" id="IPR050368">
    <property type="entry name" value="ClC-type_chloride_channel"/>
</dbReference>
<feature type="transmembrane region" description="Helical" evidence="5">
    <location>
        <begin position="317"/>
        <end position="336"/>
    </location>
</feature>
<dbReference type="AlphaFoldDB" id="A0A430AZW1"/>
<feature type="transmembrane region" description="Helical" evidence="5">
    <location>
        <begin position="219"/>
        <end position="239"/>
    </location>
</feature>
<protein>
    <submittedName>
        <fullName evidence="6">Voltage-gated chloride channel protein</fullName>
    </submittedName>
</protein>
<feature type="transmembrane region" description="Helical" evidence="5">
    <location>
        <begin position="343"/>
        <end position="363"/>
    </location>
</feature>
<dbReference type="Gene3D" id="1.10.3080.10">
    <property type="entry name" value="Clc chloride channel"/>
    <property type="match status" value="1"/>
</dbReference>
<dbReference type="PANTHER" id="PTHR43427:SF12">
    <property type="entry name" value="CHLORIDE TRANSPORTER"/>
    <property type="match status" value="1"/>
</dbReference>
<dbReference type="GeneID" id="95581965"/>
<feature type="transmembrane region" description="Helical" evidence="5">
    <location>
        <begin position="141"/>
        <end position="166"/>
    </location>
</feature>
<dbReference type="GO" id="GO:0016020">
    <property type="term" value="C:membrane"/>
    <property type="evidence" value="ECO:0007669"/>
    <property type="project" value="UniProtKB-SubCell"/>
</dbReference>
<dbReference type="Proteomes" id="UP000288028">
    <property type="component" value="Unassembled WGS sequence"/>
</dbReference>
<keyword evidence="4 5" id="KW-0472">Membrane</keyword>
<dbReference type="InterPro" id="IPR001807">
    <property type="entry name" value="ClC"/>
</dbReference>
<accession>A0A430AZW1</accession>
<keyword evidence="2 5" id="KW-0812">Transmembrane</keyword>
<comment type="caution">
    <text evidence="6">The sequence shown here is derived from an EMBL/GenBank/DDBJ whole genome shotgun (WGS) entry which is preliminary data.</text>
</comment>
<dbReference type="PANTHER" id="PTHR43427">
    <property type="entry name" value="CHLORIDE CHANNEL PROTEIN CLC-E"/>
    <property type="match status" value="1"/>
</dbReference>
<dbReference type="Pfam" id="PF00654">
    <property type="entry name" value="Voltage_CLC"/>
    <property type="match status" value="1"/>
</dbReference>
<comment type="subcellular location">
    <subcellularLocation>
        <location evidence="1">Membrane</location>
        <topology evidence="1">Multi-pass membrane protein</topology>
    </subcellularLocation>
</comment>
<dbReference type="SUPFAM" id="SSF81340">
    <property type="entry name" value="Clc chloride channel"/>
    <property type="match status" value="1"/>
</dbReference>
<gene>
    <name evidence="6" type="ORF">CBF28_09090</name>
</gene>
<evidence type="ECO:0000256" key="1">
    <source>
        <dbReference type="ARBA" id="ARBA00004141"/>
    </source>
</evidence>
<evidence type="ECO:0000313" key="7">
    <source>
        <dbReference type="Proteomes" id="UP000288028"/>
    </source>
</evidence>
<evidence type="ECO:0000313" key="6">
    <source>
        <dbReference type="EMBL" id="RSU13633.1"/>
    </source>
</evidence>
<feature type="transmembrane region" description="Helical" evidence="5">
    <location>
        <begin position="39"/>
        <end position="60"/>
    </location>
</feature>